<keyword evidence="5 6" id="KW-0472">Membrane</keyword>
<organism evidence="7 8">
    <name type="scientific">Actinia tenebrosa</name>
    <name type="common">Australian red waratah sea anemone</name>
    <dbReference type="NCBI Taxonomy" id="6105"/>
    <lineage>
        <taxon>Eukaryota</taxon>
        <taxon>Metazoa</taxon>
        <taxon>Cnidaria</taxon>
        <taxon>Anthozoa</taxon>
        <taxon>Hexacorallia</taxon>
        <taxon>Actiniaria</taxon>
        <taxon>Actiniidae</taxon>
        <taxon>Actinia</taxon>
    </lineage>
</organism>
<dbReference type="Pfam" id="PF04241">
    <property type="entry name" value="DUF423"/>
    <property type="match status" value="1"/>
</dbReference>
<feature type="transmembrane region" description="Helical" evidence="6">
    <location>
        <begin position="75"/>
        <end position="94"/>
    </location>
</feature>
<evidence type="ECO:0000256" key="3">
    <source>
        <dbReference type="ARBA" id="ARBA00022692"/>
    </source>
</evidence>
<evidence type="ECO:0000313" key="7">
    <source>
        <dbReference type="Proteomes" id="UP000515163"/>
    </source>
</evidence>
<proteinExistence type="inferred from homology"/>
<keyword evidence="4 6" id="KW-1133">Transmembrane helix</keyword>
<comment type="subcellular location">
    <subcellularLocation>
        <location evidence="1">Membrane</location>
        <topology evidence="1">Multi-pass membrane protein</topology>
    </subcellularLocation>
</comment>
<dbReference type="PANTHER" id="PTHR43461">
    <property type="entry name" value="TRANSMEMBRANE PROTEIN 256"/>
    <property type="match status" value="1"/>
</dbReference>
<dbReference type="KEGG" id="aten:116303126"/>
<evidence type="ECO:0000256" key="1">
    <source>
        <dbReference type="ARBA" id="ARBA00004141"/>
    </source>
</evidence>
<sequence>MAGVAGTLGKSIFFKLAGVSGVLGVALGAYGAHGPSLNKPGAEKFKEVFKTANLYHLVHTVALLAAPLAQRPNLVGGLIFTGMTLFSGSCYVVALSQNRKLGILAPFGGTLLMIGWASFLF</sequence>
<name>A0A6P8INQ7_ACTTE</name>
<dbReference type="GeneID" id="116303126"/>
<evidence type="ECO:0000313" key="8">
    <source>
        <dbReference type="RefSeq" id="XP_031568462.1"/>
    </source>
</evidence>
<dbReference type="InParanoid" id="A0A6P8INQ7"/>
<dbReference type="FunCoup" id="A0A6P8INQ7">
    <property type="interactions" value="289"/>
</dbReference>
<dbReference type="GO" id="GO:0016020">
    <property type="term" value="C:membrane"/>
    <property type="evidence" value="ECO:0007669"/>
    <property type="project" value="UniProtKB-SubCell"/>
</dbReference>
<accession>A0A6P8INQ7</accession>
<protein>
    <submittedName>
        <fullName evidence="8">Transmembrane protein 256 homolog</fullName>
    </submittedName>
</protein>
<gene>
    <name evidence="8" type="primary">LOC116303126</name>
</gene>
<evidence type="ECO:0000256" key="4">
    <source>
        <dbReference type="ARBA" id="ARBA00022989"/>
    </source>
</evidence>
<dbReference type="InterPro" id="IPR006696">
    <property type="entry name" value="DUF423"/>
</dbReference>
<keyword evidence="3 6" id="KW-0812">Transmembrane</keyword>
<dbReference type="AlphaFoldDB" id="A0A6P8INQ7"/>
<comment type="similarity">
    <text evidence="2">Belongs to the TMEM256 family.</text>
</comment>
<keyword evidence="7" id="KW-1185">Reference proteome</keyword>
<evidence type="ECO:0000256" key="5">
    <source>
        <dbReference type="ARBA" id="ARBA00023136"/>
    </source>
</evidence>
<reference evidence="8" key="1">
    <citation type="submission" date="2025-08" db="UniProtKB">
        <authorList>
            <consortium name="RefSeq"/>
        </authorList>
    </citation>
    <scope>IDENTIFICATION</scope>
    <source>
        <tissue evidence="8">Tentacle</tissue>
    </source>
</reference>
<dbReference type="RefSeq" id="XP_031568462.1">
    <property type="nucleotide sequence ID" value="XM_031712602.1"/>
</dbReference>
<feature type="transmembrane region" description="Helical" evidence="6">
    <location>
        <begin position="12"/>
        <end position="32"/>
    </location>
</feature>
<evidence type="ECO:0000256" key="2">
    <source>
        <dbReference type="ARBA" id="ARBA00006208"/>
    </source>
</evidence>
<dbReference type="OrthoDB" id="269173at2759"/>
<dbReference type="PANTHER" id="PTHR43461:SF1">
    <property type="entry name" value="TRANSMEMBRANE PROTEIN 256"/>
    <property type="match status" value="1"/>
</dbReference>
<feature type="transmembrane region" description="Helical" evidence="6">
    <location>
        <begin position="101"/>
        <end position="119"/>
    </location>
</feature>
<evidence type="ECO:0000256" key="6">
    <source>
        <dbReference type="SAM" id="Phobius"/>
    </source>
</evidence>
<dbReference type="Proteomes" id="UP000515163">
    <property type="component" value="Unplaced"/>
</dbReference>